<dbReference type="PROSITE" id="PS50943">
    <property type="entry name" value="HTH_CROC1"/>
    <property type="match status" value="1"/>
</dbReference>
<reference evidence="3" key="1">
    <citation type="journal article" date="2020" name="Nature">
        <title>Giant virus diversity and host interactions through global metagenomics.</title>
        <authorList>
            <person name="Schulz F."/>
            <person name="Roux S."/>
            <person name="Paez-Espino D."/>
            <person name="Jungbluth S."/>
            <person name="Walsh D.A."/>
            <person name="Denef V.J."/>
            <person name="McMahon K.D."/>
            <person name="Konstantinidis K.T."/>
            <person name="Eloe-Fadrosh E.A."/>
            <person name="Kyrpides N.C."/>
            <person name="Woyke T."/>
        </authorList>
    </citation>
    <scope>NUCLEOTIDE SEQUENCE</scope>
    <source>
        <strain evidence="3">GVMAG-M-3300023184-177</strain>
    </source>
</reference>
<proteinExistence type="predicted"/>
<dbReference type="AlphaFoldDB" id="A0A6C0HVP0"/>
<dbReference type="SMART" id="SM00530">
    <property type="entry name" value="HTH_XRE"/>
    <property type="match status" value="1"/>
</dbReference>
<dbReference type="EMBL" id="MN740020">
    <property type="protein sequence ID" value="QHT84599.1"/>
    <property type="molecule type" value="Genomic_DNA"/>
</dbReference>
<feature type="domain" description="HTH cro/C1-type" evidence="2">
    <location>
        <begin position="58"/>
        <end position="110"/>
    </location>
</feature>
<dbReference type="PANTHER" id="PTHR10245">
    <property type="entry name" value="ENDOTHELIAL DIFFERENTIATION-RELATED FACTOR 1 MULTIPROTEIN BRIDGING FACTOR 1"/>
    <property type="match status" value="1"/>
</dbReference>
<sequence length="111" mass="12588">MNNFSPISERIIKYKVLEDKKEIKLSNSSISSVSGKKIKDTDEIPQVEKVGLEIGKQIMQARLDKKIKQSDLAKQLNVTSDFIRDYENGLAPLNKIILNNIAKKLGIKILY</sequence>
<dbReference type="Pfam" id="PF01381">
    <property type="entry name" value="HTH_3"/>
    <property type="match status" value="1"/>
</dbReference>
<dbReference type="InterPro" id="IPR001387">
    <property type="entry name" value="Cro/C1-type_HTH"/>
</dbReference>
<dbReference type="SUPFAM" id="SSF47413">
    <property type="entry name" value="lambda repressor-like DNA-binding domains"/>
    <property type="match status" value="1"/>
</dbReference>
<accession>A0A6C0HVP0</accession>
<evidence type="ECO:0000259" key="2">
    <source>
        <dbReference type="PROSITE" id="PS50943"/>
    </source>
</evidence>
<organism evidence="3">
    <name type="scientific">viral metagenome</name>
    <dbReference type="NCBI Taxonomy" id="1070528"/>
    <lineage>
        <taxon>unclassified sequences</taxon>
        <taxon>metagenomes</taxon>
        <taxon>organismal metagenomes</taxon>
    </lineage>
</organism>
<dbReference type="Gene3D" id="1.10.260.40">
    <property type="entry name" value="lambda repressor-like DNA-binding domains"/>
    <property type="match status" value="1"/>
</dbReference>
<dbReference type="PANTHER" id="PTHR10245:SF15">
    <property type="entry name" value="ENDOTHELIAL DIFFERENTIATION-RELATED FACTOR 1"/>
    <property type="match status" value="1"/>
</dbReference>
<dbReference type="InterPro" id="IPR010982">
    <property type="entry name" value="Lambda_DNA-bd_dom_sf"/>
</dbReference>
<keyword evidence="1" id="KW-0238">DNA-binding</keyword>
<dbReference type="CDD" id="cd00093">
    <property type="entry name" value="HTH_XRE"/>
    <property type="match status" value="1"/>
</dbReference>
<dbReference type="GO" id="GO:0005634">
    <property type="term" value="C:nucleus"/>
    <property type="evidence" value="ECO:0007669"/>
    <property type="project" value="TreeGrafter"/>
</dbReference>
<evidence type="ECO:0000313" key="3">
    <source>
        <dbReference type="EMBL" id="QHT84599.1"/>
    </source>
</evidence>
<protein>
    <recommendedName>
        <fullName evidence="2">HTH cro/C1-type domain-containing protein</fullName>
    </recommendedName>
</protein>
<dbReference type="GO" id="GO:0003677">
    <property type="term" value="F:DNA binding"/>
    <property type="evidence" value="ECO:0007669"/>
    <property type="project" value="UniProtKB-KW"/>
</dbReference>
<name>A0A6C0HVP0_9ZZZZ</name>
<evidence type="ECO:0000256" key="1">
    <source>
        <dbReference type="ARBA" id="ARBA00023125"/>
    </source>
</evidence>